<feature type="transmembrane region" description="Helical" evidence="6">
    <location>
        <begin position="95"/>
        <end position="120"/>
    </location>
</feature>
<keyword evidence="5 6" id="KW-0472">Membrane</keyword>
<dbReference type="RefSeq" id="WP_073340062.1">
    <property type="nucleotide sequence ID" value="NZ_FQXM01000026.1"/>
</dbReference>
<name>A0A1M5XCQ6_9CLOT</name>
<dbReference type="EMBL" id="FQXM01000026">
    <property type="protein sequence ID" value="SHH96983.1"/>
    <property type="molecule type" value="Genomic_DNA"/>
</dbReference>
<evidence type="ECO:0000256" key="5">
    <source>
        <dbReference type="ARBA" id="ARBA00023136"/>
    </source>
</evidence>
<dbReference type="GO" id="GO:0005886">
    <property type="term" value="C:plasma membrane"/>
    <property type="evidence" value="ECO:0007669"/>
    <property type="project" value="UniProtKB-SubCell"/>
</dbReference>
<evidence type="ECO:0000256" key="2">
    <source>
        <dbReference type="ARBA" id="ARBA00022475"/>
    </source>
</evidence>
<sequence>MDYLYTVLFFTISFAIFFILANEIYFKKKNVEDRLEKIEKHYNEDIDLEDIRNKPFKDRIVKPSLEKIKNLIQKITPREVRNEIERNLKAANYPYGLGVDGWIALEVSFYIIIPFLFFLAIKDVDTLLKNKIFIFAVFYIICYFLPNVMLKSRIQMRQKKIIHQFPDILDLLTVSVEAGLSFDAAMSKVVEKAKGEMVSELQTVLNEIKLGVTRSEALRNMSQRMKISDINTFIFSVIQSEKMGVSISSVLKVQGAQARDKRRQAAREKAMKAPVKMLIPMVLFIFPAVFVIILGPAAIQMLEQLARG</sequence>
<dbReference type="PANTHER" id="PTHR35007:SF2">
    <property type="entry name" value="PILUS ASSEMBLE PROTEIN"/>
    <property type="match status" value="1"/>
</dbReference>
<organism evidence="8 9">
    <name type="scientific">Clostridium grantii DSM 8605</name>
    <dbReference type="NCBI Taxonomy" id="1121316"/>
    <lineage>
        <taxon>Bacteria</taxon>
        <taxon>Bacillati</taxon>
        <taxon>Bacillota</taxon>
        <taxon>Clostridia</taxon>
        <taxon>Eubacteriales</taxon>
        <taxon>Clostridiaceae</taxon>
        <taxon>Clostridium</taxon>
    </lineage>
</organism>
<dbReference type="Pfam" id="PF00482">
    <property type="entry name" value="T2SSF"/>
    <property type="match status" value="1"/>
</dbReference>
<evidence type="ECO:0000256" key="4">
    <source>
        <dbReference type="ARBA" id="ARBA00022989"/>
    </source>
</evidence>
<keyword evidence="4 6" id="KW-1133">Transmembrane helix</keyword>
<feature type="transmembrane region" description="Helical" evidence="6">
    <location>
        <begin position="132"/>
        <end position="150"/>
    </location>
</feature>
<dbReference type="OrthoDB" id="9810662at2"/>
<dbReference type="AlphaFoldDB" id="A0A1M5XCQ6"/>
<feature type="domain" description="Type II secretion system protein GspF" evidence="7">
    <location>
        <begin position="169"/>
        <end position="294"/>
    </location>
</feature>
<dbReference type="InterPro" id="IPR018076">
    <property type="entry name" value="T2SS_GspF_dom"/>
</dbReference>
<feature type="transmembrane region" description="Helical" evidence="6">
    <location>
        <begin position="6"/>
        <end position="26"/>
    </location>
</feature>
<feature type="transmembrane region" description="Helical" evidence="6">
    <location>
        <begin position="277"/>
        <end position="299"/>
    </location>
</feature>
<evidence type="ECO:0000256" key="3">
    <source>
        <dbReference type="ARBA" id="ARBA00022692"/>
    </source>
</evidence>
<evidence type="ECO:0000256" key="6">
    <source>
        <dbReference type="SAM" id="Phobius"/>
    </source>
</evidence>
<reference evidence="8 9" key="1">
    <citation type="submission" date="2016-11" db="EMBL/GenBank/DDBJ databases">
        <authorList>
            <person name="Jaros S."/>
            <person name="Januszkiewicz K."/>
            <person name="Wedrychowicz H."/>
        </authorList>
    </citation>
    <scope>NUCLEOTIDE SEQUENCE [LARGE SCALE GENOMIC DNA]</scope>
    <source>
        <strain evidence="8 9">DSM 8605</strain>
    </source>
</reference>
<evidence type="ECO:0000259" key="7">
    <source>
        <dbReference type="Pfam" id="PF00482"/>
    </source>
</evidence>
<keyword evidence="9" id="KW-1185">Reference proteome</keyword>
<keyword evidence="2" id="KW-1003">Cell membrane</keyword>
<comment type="subcellular location">
    <subcellularLocation>
        <location evidence="1">Cell membrane</location>
        <topology evidence="1">Multi-pass membrane protein</topology>
    </subcellularLocation>
</comment>
<evidence type="ECO:0000313" key="8">
    <source>
        <dbReference type="EMBL" id="SHH96983.1"/>
    </source>
</evidence>
<accession>A0A1M5XCQ6</accession>
<dbReference type="STRING" id="1121316.SAMN02745207_03517"/>
<protein>
    <submittedName>
        <fullName evidence="8">Tight adherence protein C</fullName>
    </submittedName>
</protein>
<dbReference type="PANTHER" id="PTHR35007">
    <property type="entry name" value="INTEGRAL MEMBRANE PROTEIN-RELATED"/>
    <property type="match status" value="1"/>
</dbReference>
<gene>
    <name evidence="8" type="ORF">SAMN02745207_03517</name>
</gene>
<evidence type="ECO:0000256" key="1">
    <source>
        <dbReference type="ARBA" id="ARBA00004651"/>
    </source>
</evidence>
<dbReference type="Proteomes" id="UP000184447">
    <property type="component" value="Unassembled WGS sequence"/>
</dbReference>
<keyword evidence="3 6" id="KW-0812">Transmembrane</keyword>
<proteinExistence type="predicted"/>
<evidence type="ECO:0000313" key="9">
    <source>
        <dbReference type="Proteomes" id="UP000184447"/>
    </source>
</evidence>